<evidence type="ECO:0000313" key="2">
    <source>
        <dbReference type="Proteomes" id="UP000658320"/>
    </source>
</evidence>
<reference evidence="1" key="2">
    <citation type="submission" date="2020-09" db="EMBL/GenBank/DDBJ databases">
        <authorList>
            <person name="Sun Q."/>
            <person name="Ohkuma M."/>
        </authorList>
    </citation>
    <scope>NUCLEOTIDE SEQUENCE</scope>
    <source>
        <strain evidence="1">JCM 4346</strain>
    </source>
</reference>
<dbReference type="Proteomes" id="UP000658320">
    <property type="component" value="Unassembled WGS sequence"/>
</dbReference>
<gene>
    <name evidence="1" type="ORF">GCM10010251_28660</name>
</gene>
<comment type="caution">
    <text evidence="1">The sequence shown here is derived from an EMBL/GenBank/DDBJ whole genome shotgun (WGS) entry which is preliminary data.</text>
</comment>
<dbReference type="AlphaFoldDB" id="A0A918F5V1"/>
<organism evidence="1 2">
    <name type="scientific">Streptomyces aurantiogriseus</name>
    <dbReference type="NCBI Taxonomy" id="66870"/>
    <lineage>
        <taxon>Bacteria</taxon>
        <taxon>Bacillati</taxon>
        <taxon>Actinomycetota</taxon>
        <taxon>Actinomycetes</taxon>
        <taxon>Kitasatosporales</taxon>
        <taxon>Streptomycetaceae</taxon>
        <taxon>Streptomyces</taxon>
    </lineage>
</organism>
<sequence>MNGTDGIAAIIEQAREDLAGQLRGRVRAVLEQQPRAWLVEQLLDLALGTATVPAARTEPADPGATAVDDSRARAARIARVRAWGLDADGLRAFVERYRTLTREALERDGLLIDPPPKDSALIAPACRSRAGELLLLEAKDLLYALLFGDRDAGVRLDRVERELLTLTMPRAKAHAVAFVLQAATEIGAHGRRDPLRAADDDRAPNTVLQVEYGETADELVGHGITVALKLINNLEVNEQVLYARMENVEESTLE</sequence>
<evidence type="ECO:0000313" key="1">
    <source>
        <dbReference type="EMBL" id="GGR10918.1"/>
    </source>
</evidence>
<proteinExistence type="predicted"/>
<dbReference type="EMBL" id="BMSX01000005">
    <property type="protein sequence ID" value="GGR10918.1"/>
    <property type="molecule type" value="Genomic_DNA"/>
</dbReference>
<reference evidence="1" key="1">
    <citation type="journal article" date="2014" name="Int. J. Syst. Evol. Microbiol.">
        <title>Complete genome sequence of Corynebacterium casei LMG S-19264T (=DSM 44701T), isolated from a smear-ripened cheese.</title>
        <authorList>
            <consortium name="US DOE Joint Genome Institute (JGI-PGF)"/>
            <person name="Walter F."/>
            <person name="Albersmeier A."/>
            <person name="Kalinowski J."/>
            <person name="Ruckert C."/>
        </authorList>
    </citation>
    <scope>NUCLEOTIDE SEQUENCE</scope>
    <source>
        <strain evidence="1">JCM 4346</strain>
    </source>
</reference>
<name>A0A918F5V1_9ACTN</name>
<dbReference type="RefSeq" id="WP_189936100.1">
    <property type="nucleotide sequence ID" value="NZ_BMSX01000005.1"/>
</dbReference>
<accession>A0A918F5V1</accession>
<protein>
    <submittedName>
        <fullName evidence="1">Uncharacterized protein</fullName>
    </submittedName>
</protein>
<keyword evidence="2" id="KW-1185">Reference proteome</keyword>